<gene>
    <name evidence="2" type="ORF">ACFSJ3_12275</name>
</gene>
<dbReference type="InterPro" id="IPR036046">
    <property type="entry name" value="Acylphosphatase-like_dom_sf"/>
</dbReference>
<evidence type="ECO:0000313" key="3">
    <source>
        <dbReference type="Proteomes" id="UP001597380"/>
    </source>
</evidence>
<reference evidence="3" key="1">
    <citation type="journal article" date="2019" name="Int. J. Syst. Evol. Microbiol.">
        <title>The Global Catalogue of Microorganisms (GCM) 10K type strain sequencing project: providing services to taxonomists for standard genome sequencing and annotation.</title>
        <authorList>
            <consortium name="The Broad Institute Genomics Platform"/>
            <consortium name="The Broad Institute Genome Sequencing Center for Infectious Disease"/>
            <person name="Wu L."/>
            <person name="Ma J."/>
        </authorList>
    </citation>
    <scope>NUCLEOTIDE SEQUENCE [LARGE SCALE GENOMIC DNA]</scope>
    <source>
        <strain evidence="3">CGMCC 1.10992</strain>
    </source>
</reference>
<feature type="domain" description="BLUF" evidence="1">
    <location>
        <begin position="3"/>
        <end position="94"/>
    </location>
</feature>
<protein>
    <submittedName>
        <fullName evidence="2">BLUF domain-containing protein</fullName>
    </submittedName>
</protein>
<comment type="caution">
    <text evidence="2">The sequence shown here is derived from an EMBL/GenBank/DDBJ whole genome shotgun (WGS) entry which is preliminary data.</text>
</comment>
<sequence length="145" mass="16539">MALIELVYRSRTEIEWTHSSLSELLAHSRENNLVAGVSGVLLYRPGEFLQVLEGEEAGVISLFQHISQDPRHFDIETLRMGQIDDRNFPKWSMGFDAPVTAKQSQPELDKLVLDGGLCDKRFAALRAKFCSVTYELLKQFINREL</sequence>
<dbReference type="RefSeq" id="WP_345339465.1">
    <property type="nucleotide sequence ID" value="NZ_BAABLI010000009.1"/>
</dbReference>
<dbReference type="InterPro" id="IPR007024">
    <property type="entry name" value="BLUF_domain"/>
</dbReference>
<dbReference type="Gene3D" id="3.30.70.100">
    <property type="match status" value="1"/>
</dbReference>
<dbReference type="EMBL" id="JBHUHT010000013">
    <property type="protein sequence ID" value="MFD2096765.1"/>
    <property type="molecule type" value="Genomic_DNA"/>
</dbReference>
<name>A0ABW4XMC8_9GAMM</name>
<evidence type="ECO:0000313" key="2">
    <source>
        <dbReference type="EMBL" id="MFD2096765.1"/>
    </source>
</evidence>
<accession>A0ABW4XMC8</accession>
<dbReference type="Pfam" id="PF04940">
    <property type="entry name" value="BLUF"/>
    <property type="match status" value="1"/>
</dbReference>
<evidence type="ECO:0000259" key="1">
    <source>
        <dbReference type="PROSITE" id="PS50925"/>
    </source>
</evidence>
<dbReference type="SUPFAM" id="SSF54975">
    <property type="entry name" value="Acylphosphatase/BLUF domain-like"/>
    <property type="match status" value="1"/>
</dbReference>
<proteinExistence type="predicted"/>
<keyword evidence="3" id="KW-1185">Reference proteome</keyword>
<dbReference type="Proteomes" id="UP001597380">
    <property type="component" value="Unassembled WGS sequence"/>
</dbReference>
<dbReference type="PROSITE" id="PS50925">
    <property type="entry name" value="BLUF"/>
    <property type="match status" value="1"/>
</dbReference>
<dbReference type="SMART" id="SM01034">
    <property type="entry name" value="BLUF"/>
    <property type="match status" value="1"/>
</dbReference>
<organism evidence="2 3">
    <name type="scientific">Corallincola platygyrae</name>
    <dbReference type="NCBI Taxonomy" id="1193278"/>
    <lineage>
        <taxon>Bacteria</taxon>
        <taxon>Pseudomonadati</taxon>
        <taxon>Pseudomonadota</taxon>
        <taxon>Gammaproteobacteria</taxon>
        <taxon>Alteromonadales</taxon>
        <taxon>Psychromonadaceae</taxon>
        <taxon>Corallincola</taxon>
    </lineage>
</organism>